<dbReference type="AlphaFoldDB" id="A0A5E6ZYL9"/>
<dbReference type="Proteomes" id="UP000326437">
    <property type="component" value="Unassembled WGS sequence"/>
</dbReference>
<dbReference type="EMBL" id="CABVHO010000200">
    <property type="protein sequence ID" value="VVN71628.1"/>
    <property type="molecule type" value="Genomic_DNA"/>
</dbReference>
<proteinExistence type="predicted"/>
<name>A0A5E6ZYL9_PSEFL</name>
<gene>
    <name evidence="1" type="ORF">PS685_05069</name>
</gene>
<reference evidence="1 2" key="1">
    <citation type="submission" date="2019-09" db="EMBL/GenBank/DDBJ databases">
        <authorList>
            <person name="Chandra G."/>
            <person name="Truman W A."/>
        </authorList>
    </citation>
    <scope>NUCLEOTIDE SEQUENCE [LARGE SCALE GENOMIC DNA]</scope>
    <source>
        <strain evidence="1">PS685</strain>
    </source>
</reference>
<organism evidence="1 2">
    <name type="scientific">Pseudomonas fluorescens</name>
    <dbReference type="NCBI Taxonomy" id="294"/>
    <lineage>
        <taxon>Bacteria</taxon>
        <taxon>Pseudomonadati</taxon>
        <taxon>Pseudomonadota</taxon>
        <taxon>Gammaproteobacteria</taxon>
        <taxon>Pseudomonadales</taxon>
        <taxon>Pseudomonadaceae</taxon>
        <taxon>Pseudomonas</taxon>
    </lineage>
</organism>
<evidence type="ECO:0000313" key="2">
    <source>
        <dbReference type="Proteomes" id="UP000326437"/>
    </source>
</evidence>
<protein>
    <submittedName>
        <fullName evidence="1">Uncharacterized protein</fullName>
    </submittedName>
</protein>
<evidence type="ECO:0000313" key="1">
    <source>
        <dbReference type="EMBL" id="VVN71628.1"/>
    </source>
</evidence>
<sequence>MRAEQGGTQAEHHPDRQFVGLSAGHGRVGDHLFANDHQLAGLFNEQGQRVVHQMPVMHQHLQRITQRSLVAEQQADHAEVRELARLGHAQAEALAAAGGGRILQQAHGGIDGNAMLRGLQLGFAQADAGQYIPWVEPQVLGDFQVVGQDGGANKLGHAKVFPGPVANRISVATIASTSAIEQL</sequence>
<accession>A0A5E6ZYL9</accession>